<accession>A0A4Z2HTL1</accession>
<protein>
    <submittedName>
        <fullName evidence="1">Uncharacterized protein</fullName>
    </submittedName>
</protein>
<dbReference type="EMBL" id="SRLO01000192">
    <property type="protein sequence ID" value="TNN68324.1"/>
    <property type="molecule type" value="Genomic_DNA"/>
</dbReference>
<keyword evidence="2" id="KW-1185">Reference proteome</keyword>
<reference evidence="1 2" key="1">
    <citation type="submission" date="2019-03" db="EMBL/GenBank/DDBJ databases">
        <title>First draft genome of Liparis tanakae, snailfish: a comprehensive survey of snailfish specific genes.</title>
        <authorList>
            <person name="Kim W."/>
            <person name="Song I."/>
            <person name="Jeong J.-H."/>
            <person name="Kim D."/>
            <person name="Kim S."/>
            <person name="Ryu S."/>
            <person name="Song J.Y."/>
            <person name="Lee S.K."/>
        </authorList>
    </citation>
    <scope>NUCLEOTIDE SEQUENCE [LARGE SCALE GENOMIC DNA]</scope>
    <source>
        <tissue evidence="1">Muscle</tissue>
    </source>
</reference>
<gene>
    <name evidence="1" type="ORF">EYF80_021507</name>
</gene>
<name>A0A4Z2HTL1_9TELE</name>
<evidence type="ECO:0000313" key="1">
    <source>
        <dbReference type="EMBL" id="TNN68324.1"/>
    </source>
</evidence>
<comment type="caution">
    <text evidence="1">The sequence shown here is derived from an EMBL/GenBank/DDBJ whole genome shotgun (WGS) entry which is preliminary data.</text>
</comment>
<dbReference type="AlphaFoldDB" id="A0A4Z2HTL1"/>
<dbReference type="Proteomes" id="UP000314294">
    <property type="component" value="Unassembled WGS sequence"/>
</dbReference>
<organism evidence="1 2">
    <name type="scientific">Liparis tanakae</name>
    <name type="common">Tanaka's snailfish</name>
    <dbReference type="NCBI Taxonomy" id="230148"/>
    <lineage>
        <taxon>Eukaryota</taxon>
        <taxon>Metazoa</taxon>
        <taxon>Chordata</taxon>
        <taxon>Craniata</taxon>
        <taxon>Vertebrata</taxon>
        <taxon>Euteleostomi</taxon>
        <taxon>Actinopterygii</taxon>
        <taxon>Neopterygii</taxon>
        <taxon>Teleostei</taxon>
        <taxon>Neoteleostei</taxon>
        <taxon>Acanthomorphata</taxon>
        <taxon>Eupercaria</taxon>
        <taxon>Perciformes</taxon>
        <taxon>Cottioidei</taxon>
        <taxon>Cottales</taxon>
        <taxon>Liparidae</taxon>
        <taxon>Liparis</taxon>
    </lineage>
</organism>
<sequence>MNNRLNIPKICTTQRFVFSRSRRPRRKAPGLPPEVCNLKLMTAGSSRGAPGVVTPDPAASLYCTPSHHGATNKPACRRNL</sequence>
<evidence type="ECO:0000313" key="2">
    <source>
        <dbReference type="Proteomes" id="UP000314294"/>
    </source>
</evidence>
<proteinExistence type="predicted"/>